<dbReference type="Proteomes" id="UP000075806">
    <property type="component" value="Unassembled WGS sequence"/>
</dbReference>
<evidence type="ECO:0000313" key="1">
    <source>
        <dbReference type="EMBL" id="KYG27597.1"/>
    </source>
</evidence>
<gene>
    <name evidence="1" type="ORF">AZF04_10400</name>
</gene>
<dbReference type="STRING" id="519424.AZF04_10400"/>
<keyword evidence="2" id="KW-1185">Reference proteome</keyword>
<dbReference type="RefSeq" id="WP_061949729.1">
    <property type="nucleotide sequence ID" value="NZ_LTAO01000036.1"/>
</dbReference>
<proteinExistence type="predicted"/>
<reference evidence="1" key="1">
    <citation type="submission" date="2016-02" db="EMBL/GenBank/DDBJ databases">
        <title>Genome sequence of Bacillus trypoxylicola KCTC 13244(T).</title>
        <authorList>
            <person name="Jeong H."/>
            <person name="Park S.-H."/>
            <person name="Choi S.-K."/>
        </authorList>
    </citation>
    <scope>NUCLEOTIDE SEQUENCE [LARGE SCALE GENOMIC DNA]</scope>
    <source>
        <strain evidence="1">KCTC 13244</strain>
    </source>
</reference>
<dbReference type="EMBL" id="LTAO01000036">
    <property type="protein sequence ID" value="KYG27597.1"/>
    <property type="molecule type" value="Genomic_DNA"/>
</dbReference>
<dbReference type="AlphaFoldDB" id="A0A161P636"/>
<protein>
    <submittedName>
        <fullName evidence="1">Uncharacterized protein</fullName>
    </submittedName>
</protein>
<dbReference type="OrthoDB" id="2678393at2"/>
<name>A0A161P636_9BACI</name>
<organism evidence="1 2">
    <name type="scientific">Alkalihalobacillus trypoxylicola</name>
    <dbReference type="NCBI Taxonomy" id="519424"/>
    <lineage>
        <taxon>Bacteria</taxon>
        <taxon>Bacillati</taxon>
        <taxon>Bacillota</taxon>
        <taxon>Bacilli</taxon>
        <taxon>Bacillales</taxon>
        <taxon>Bacillaceae</taxon>
        <taxon>Alkalihalobacillus</taxon>
    </lineage>
</organism>
<evidence type="ECO:0000313" key="2">
    <source>
        <dbReference type="Proteomes" id="UP000075806"/>
    </source>
</evidence>
<accession>A0A161P636</accession>
<comment type="caution">
    <text evidence="1">The sequence shown here is derived from an EMBL/GenBank/DDBJ whole genome shotgun (WGS) entry which is preliminary data.</text>
</comment>
<sequence>MIFTSDQLQKMIKGQRVGESYPYNQDDEGLIENFIKRIYYQLKKSRVFHCEADFEHFGSGYASFVCLFLTLKNGTNVMAKREYAAKQNTIFETDLEGICVYISRLAPVAVFNRGEYGFRKVVNQSGKVLSEQQTYNTWLLRNELNELPDKSWQWEWQQLKKQIEEYGILFLEEDYLKNSLSFQTEIPTILVDKHDHDLGHYQNFDAIFYWED</sequence>